<sequence length="48" mass="5365">MNNDNRPKVYLVIDGVAQYGVIYHGWKNAKIAIARHQAAGRTAEGYYA</sequence>
<reference evidence="1 2" key="1">
    <citation type="submission" date="2018-09" db="EMBL/GenBank/DDBJ databases">
        <authorList>
            <person name="Divens A.M."/>
            <person name="Stoner T.H."/>
            <person name="Garlena R.A."/>
            <person name="Russell D.A."/>
            <person name="Pope W.H."/>
            <person name="Jacobs-Sera D."/>
            <person name="Hatfull G.F."/>
        </authorList>
    </citation>
    <scope>NUCLEOTIDE SEQUENCE [LARGE SCALE GENOMIC DNA]</scope>
</reference>
<dbReference type="EMBL" id="MH834599">
    <property type="protein sequence ID" value="AYN57013.1"/>
    <property type="molecule type" value="Genomic_DNA"/>
</dbReference>
<organism evidence="1 2">
    <name type="scientific">Microbacterium phage Bernstein</name>
    <dbReference type="NCBI Taxonomy" id="2419972"/>
    <lineage>
        <taxon>Viruses</taxon>
        <taxon>Duplodnaviria</taxon>
        <taxon>Heunggongvirae</taxon>
        <taxon>Uroviricota</taxon>
        <taxon>Caudoviricetes</taxon>
        <taxon>Armstrongvirus</taxon>
        <taxon>Armstrongvirus armstrong</taxon>
    </lineage>
</organism>
<evidence type="ECO:0000313" key="1">
    <source>
        <dbReference type="EMBL" id="AYN57013.1"/>
    </source>
</evidence>
<gene>
    <name evidence="1" type="primary">36</name>
    <name evidence="1" type="ORF">PBI_BERNSTEIN_36</name>
</gene>
<accession>A0A3G2KDG0</accession>
<evidence type="ECO:0000313" key="2">
    <source>
        <dbReference type="Proteomes" id="UP000267815"/>
    </source>
</evidence>
<name>A0A3G2KDG0_9CAUD</name>
<proteinExistence type="predicted"/>
<protein>
    <submittedName>
        <fullName evidence="1">Uncharacterized protein</fullName>
    </submittedName>
</protein>
<dbReference type="Proteomes" id="UP000267815">
    <property type="component" value="Segment"/>
</dbReference>